<dbReference type="Proteomes" id="UP000436088">
    <property type="component" value="Unassembled WGS sequence"/>
</dbReference>
<evidence type="ECO:0000313" key="2">
    <source>
        <dbReference type="EMBL" id="KAE8731258.1"/>
    </source>
</evidence>
<dbReference type="EMBL" id="VEPZ02000196">
    <property type="protein sequence ID" value="KAE8731258.1"/>
    <property type="molecule type" value="Genomic_DNA"/>
</dbReference>
<evidence type="ECO:0000256" key="1">
    <source>
        <dbReference type="SAM" id="MobiDB-lite"/>
    </source>
</evidence>
<comment type="caution">
    <text evidence="2">The sequence shown here is derived from an EMBL/GenBank/DDBJ whole genome shotgun (WGS) entry which is preliminary data.</text>
</comment>
<organism evidence="2 3">
    <name type="scientific">Hibiscus syriacus</name>
    <name type="common">Rose of Sharon</name>
    <dbReference type="NCBI Taxonomy" id="106335"/>
    <lineage>
        <taxon>Eukaryota</taxon>
        <taxon>Viridiplantae</taxon>
        <taxon>Streptophyta</taxon>
        <taxon>Embryophyta</taxon>
        <taxon>Tracheophyta</taxon>
        <taxon>Spermatophyta</taxon>
        <taxon>Magnoliopsida</taxon>
        <taxon>eudicotyledons</taxon>
        <taxon>Gunneridae</taxon>
        <taxon>Pentapetalae</taxon>
        <taxon>rosids</taxon>
        <taxon>malvids</taxon>
        <taxon>Malvales</taxon>
        <taxon>Malvaceae</taxon>
        <taxon>Malvoideae</taxon>
        <taxon>Hibiscus</taxon>
    </lineage>
</organism>
<accession>A0A6A3CVG2</accession>
<feature type="region of interest" description="Disordered" evidence="1">
    <location>
        <begin position="1"/>
        <end position="44"/>
    </location>
</feature>
<evidence type="ECO:0008006" key="4">
    <source>
        <dbReference type="Google" id="ProtNLM"/>
    </source>
</evidence>
<keyword evidence="3" id="KW-1185">Reference proteome</keyword>
<feature type="region of interest" description="Disordered" evidence="1">
    <location>
        <begin position="182"/>
        <end position="221"/>
    </location>
</feature>
<feature type="compositionally biased region" description="Polar residues" evidence="1">
    <location>
        <begin position="182"/>
        <end position="208"/>
    </location>
</feature>
<proteinExistence type="predicted"/>
<name>A0A6A3CVG2_HIBSY</name>
<dbReference type="AlphaFoldDB" id="A0A6A3CVG2"/>
<reference evidence="2" key="1">
    <citation type="submission" date="2019-09" db="EMBL/GenBank/DDBJ databases">
        <title>Draft genome information of white flower Hibiscus syriacus.</title>
        <authorList>
            <person name="Kim Y.-M."/>
        </authorList>
    </citation>
    <scope>NUCLEOTIDE SEQUENCE [LARGE SCALE GENOMIC DNA]</scope>
    <source>
        <strain evidence="2">YM2019G1</strain>
    </source>
</reference>
<gene>
    <name evidence="2" type="ORF">F3Y22_tig00002840pilonHSYRG00849</name>
</gene>
<evidence type="ECO:0000313" key="3">
    <source>
        <dbReference type="Proteomes" id="UP000436088"/>
    </source>
</evidence>
<protein>
    <recommendedName>
        <fullName evidence="4">DUF4283 domain-containing protein</fullName>
    </recommendedName>
</protein>
<sequence length="296" mass="32865">MDYSSSSPFHETPANLDATKKVRPKPPDGDSGQATEMAIDVNTPPPKANLTLQFQTEDDYVKVLEDGPWIIYDQYLTENFAMYWQSRGEVANTSHRRRFARVAVYVNLIKPLVSKVLEGCSFHAQHKPEGNVPVDSNRTDYSNVGTQPITRPNAVNNDIQNEADSDAYDPWIVVERRRYRQSQGTTKKLTQKMPQNETSHQTETQTANSSRKTKSSISRRGIDDSWQDKITVCPDKTNDSVEATIPSCTTAKLAFCGVFFLHIAAFLSAAKNTCGVMTNAAKSAAENSIAKVHGVC</sequence>